<keyword evidence="3" id="KW-1185">Reference proteome</keyword>
<keyword evidence="2" id="KW-0575">Peroxidase</keyword>
<reference evidence="3" key="1">
    <citation type="submission" date="2016-11" db="EMBL/GenBank/DDBJ databases">
        <authorList>
            <person name="Varghese N."/>
            <person name="Submissions S."/>
        </authorList>
    </citation>
    <scope>NUCLEOTIDE SEQUENCE [LARGE SCALE GENOMIC DNA]</scope>
    <source>
        <strain evidence="3">DSM 22363</strain>
    </source>
</reference>
<name>A0A1N6D178_9SPHN</name>
<dbReference type="PANTHER" id="PTHR34846">
    <property type="entry name" value="4-CARBOXYMUCONOLACTONE DECARBOXYLASE FAMILY PROTEIN (AFU_ORTHOLOGUE AFUA_6G11590)"/>
    <property type="match status" value="1"/>
</dbReference>
<protein>
    <submittedName>
        <fullName evidence="2">Alkylhydroperoxidase family enzyme, contains CxxC motif</fullName>
    </submittedName>
</protein>
<dbReference type="Pfam" id="PF02627">
    <property type="entry name" value="CMD"/>
    <property type="match status" value="1"/>
</dbReference>
<dbReference type="GO" id="GO:0051920">
    <property type="term" value="F:peroxiredoxin activity"/>
    <property type="evidence" value="ECO:0007669"/>
    <property type="project" value="InterPro"/>
</dbReference>
<sequence length="190" mass="21900">MRLNEPRVQPVTDEELNEEQKSILDGFNEIARNLKLFRTILKYPNAFKALTAWGNYIQSKKNDLQGRKKEIVVLRTSWNTKAAYEWSHHSRIGLHAGLTADEIEAIKKDPDAHDWDPSERVLIKAVDDLYADDFVTNETWSEMTQHYSEKEMMDIVMTCGHYTQISRICNSFGIGLDEGAPRDEDLVKLA</sequence>
<dbReference type="Proteomes" id="UP000185192">
    <property type="component" value="Unassembled WGS sequence"/>
</dbReference>
<evidence type="ECO:0000313" key="3">
    <source>
        <dbReference type="Proteomes" id="UP000185192"/>
    </source>
</evidence>
<dbReference type="AlphaFoldDB" id="A0A1N6D178"/>
<dbReference type="OrthoDB" id="4704294at2"/>
<evidence type="ECO:0000313" key="2">
    <source>
        <dbReference type="EMBL" id="SIN64562.1"/>
    </source>
</evidence>
<dbReference type="SUPFAM" id="SSF69118">
    <property type="entry name" value="AhpD-like"/>
    <property type="match status" value="1"/>
</dbReference>
<dbReference type="STRING" id="1123272.SAMN02745824_1408"/>
<accession>A0A1N6D178</accession>
<dbReference type="InterPro" id="IPR029032">
    <property type="entry name" value="AhpD-like"/>
</dbReference>
<keyword evidence="2" id="KW-0560">Oxidoreductase</keyword>
<feature type="domain" description="Carboxymuconolactone decarboxylase-like" evidence="1">
    <location>
        <begin position="44"/>
        <end position="125"/>
    </location>
</feature>
<dbReference type="InterPro" id="IPR003779">
    <property type="entry name" value="CMD-like"/>
</dbReference>
<proteinExistence type="predicted"/>
<gene>
    <name evidence="2" type="ORF">SAMN02745824_1408</name>
</gene>
<dbReference type="PANTHER" id="PTHR34846:SF5">
    <property type="entry name" value="CARBOXYMUCONOLACTONE DECARBOXYLASE-LIKE DOMAIN-CONTAINING PROTEIN"/>
    <property type="match status" value="1"/>
</dbReference>
<organism evidence="2 3">
    <name type="scientific">Parasphingorhabdus marina DSM 22363</name>
    <dbReference type="NCBI Taxonomy" id="1123272"/>
    <lineage>
        <taxon>Bacteria</taxon>
        <taxon>Pseudomonadati</taxon>
        <taxon>Pseudomonadota</taxon>
        <taxon>Alphaproteobacteria</taxon>
        <taxon>Sphingomonadales</taxon>
        <taxon>Sphingomonadaceae</taxon>
        <taxon>Parasphingorhabdus</taxon>
    </lineage>
</organism>
<dbReference type="RefSeq" id="WP_074204325.1">
    <property type="nucleotide sequence ID" value="NZ_FSQW01000001.1"/>
</dbReference>
<evidence type="ECO:0000259" key="1">
    <source>
        <dbReference type="Pfam" id="PF02627"/>
    </source>
</evidence>
<dbReference type="EMBL" id="FSQW01000001">
    <property type="protein sequence ID" value="SIN64562.1"/>
    <property type="molecule type" value="Genomic_DNA"/>
</dbReference>
<dbReference type="Gene3D" id="1.20.1290.10">
    <property type="entry name" value="AhpD-like"/>
    <property type="match status" value="1"/>
</dbReference>